<evidence type="ECO:0000313" key="2">
    <source>
        <dbReference type="Ensembl" id="ENSDLAP00005042336.1"/>
    </source>
</evidence>
<protein>
    <recommendedName>
        <fullName evidence="4">Bcl-2-like protein 15</fullName>
    </recommendedName>
</protein>
<dbReference type="Gene3D" id="1.10.437.10">
    <property type="entry name" value="Blc2-like"/>
    <property type="match status" value="1"/>
</dbReference>
<evidence type="ECO:0000313" key="3">
    <source>
        <dbReference type="Proteomes" id="UP000694389"/>
    </source>
</evidence>
<name>A0A8C4HGK2_DICLA</name>
<organism evidence="2 3">
    <name type="scientific">Dicentrarchus labrax</name>
    <name type="common">European seabass</name>
    <name type="synonym">Morone labrax</name>
    <dbReference type="NCBI Taxonomy" id="13489"/>
    <lineage>
        <taxon>Eukaryota</taxon>
        <taxon>Metazoa</taxon>
        <taxon>Chordata</taxon>
        <taxon>Craniata</taxon>
        <taxon>Vertebrata</taxon>
        <taxon>Euteleostomi</taxon>
        <taxon>Actinopterygii</taxon>
        <taxon>Neopterygii</taxon>
        <taxon>Teleostei</taxon>
        <taxon>Neoteleostei</taxon>
        <taxon>Acanthomorphata</taxon>
        <taxon>Eupercaria</taxon>
        <taxon>Moronidae</taxon>
        <taxon>Dicentrarchus</taxon>
    </lineage>
</organism>
<keyword evidence="3" id="KW-1185">Reference proteome</keyword>
<dbReference type="GO" id="GO:0042981">
    <property type="term" value="P:regulation of apoptotic process"/>
    <property type="evidence" value="ECO:0007669"/>
    <property type="project" value="InterPro"/>
</dbReference>
<dbReference type="Ensembl" id="ENSDLAT00005045192.2">
    <property type="protein sequence ID" value="ENSDLAP00005042336.1"/>
    <property type="gene ID" value="ENSDLAG00005018866.2"/>
</dbReference>
<dbReference type="GeneTree" id="ENSGT00940000176117"/>
<dbReference type="AlphaFoldDB" id="A0A8C4HGK2"/>
<accession>A0A8C4HGK2</accession>
<dbReference type="InterPro" id="IPR036834">
    <property type="entry name" value="Bcl-2-like_sf"/>
</dbReference>
<dbReference type="SUPFAM" id="SSF56854">
    <property type="entry name" value="Bcl-2 inhibitors of programmed cell death"/>
    <property type="match status" value="1"/>
</dbReference>
<reference evidence="2" key="1">
    <citation type="submission" date="2025-08" db="UniProtKB">
        <authorList>
            <consortium name="Ensembl"/>
        </authorList>
    </citation>
    <scope>IDENTIFICATION</scope>
</reference>
<dbReference type="Proteomes" id="UP000694389">
    <property type="component" value="Unassembled WGS sequence"/>
</dbReference>
<proteinExistence type="predicted"/>
<dbReference type="GO" id="GO:0006915">
    <property type="term" value="P:apoptotic process"/>
    <property type="evidence" value="ECO:0007669"/>
    <property type="project" value="UniProtKB-KW"/>
</dbReference>
<dbReference type="InterPro" id="IPR002475">
    <property type="entry name" value="Bcl2-like"/>
</dbReference>
<evidence type="ECO:0008006" key="4">
    <source>
        <dbReference type="Google" id="ProtNLM"/>
    </source>
</evidence>
<dbReference type="PROSITE" id="PS50062">
    <property type="entry name" value="BCL2_FAMILY"/>
    <property type="match status" value="1"/>
</dbReference>
<keyword evidence="1" id="KW-0053">Apoptosis</keyword>
<dbReference type="PANTHER" id="PTHR36466">
    <property type="entry name" value="BCL-2-LIKE PROTEIN 15"/>
    <property type="match status" value="1"/>
</dbReference>
<dbReference type="InterPro" id="IPR033543">
    <property type="entry name" value="BCL2L15"/>
</dbReference>
<dbReference type="PANTHER" id="PTHR36466:SF1">
    <property type="entry name" value="BCL-2-LIKE PROTEIN 15"/>
    <property type="match status" value="1"/>
</dbReference>
<sequence length="152" mass="16851">MYVCISFIFSDVNFDPVVIADKLRSVADSLNEDVKFKAALSELRKAAAQEVHTHTHTHTHTENATLMGRGKTASFSRGVDILCQTHAAQKAEVASEVQLIKASVTFGLYVIKSSPELKSKVQNAMTAFLNRHVRTWVTEQGGWVRSLHITLI</sequence>
<evidence type="ECO:0000256" key="1">
    <source>
        <dbReference type="ARBA" id="ARBA00022703"/>
    </source>
</evidence>
<reference evidence="2" key="2">
    <citation type="submission" date="2025-09" db="UniProtKB">
        <authorList>
            <consortium name="Ensembl"/>
        </authorList>
    </citation>
    <scope>IDENTIFICATION</scope>
</reference>